<dbReference type="InterPro" id="IPR035437">
    <property type="entry name" value="SNase_OB-fold_sf"/>
</dbReference>
<dbReference type="OMA" id="YLHSEYH"/>
<evidence type="ECO:0000259" key="1">
    <source>
        <dbReference type="PROSITE" id="PS50304"/>
    </source>
</evidence>
<dbReference type="PANTHER" id="PTHR16442">
    <property type="entry name" value="RING FINGER PROTEIN 17"/>
    <property type="match status" value="1"/>
</dbReference>
<organism evidence="2 3">
    <name type="scientific">Toxocara canis</name>
    <name type="common">Canine roundworm</name>
    <dbReference type="NCBI Taxonomy" id="6265"/>
    <lineage>
        <taxon>Eukaryota</taxon>
        <taxon>Metazoa</taxon>
        <taxon>Ecdysozoa</taxon>
        <taxon>Nematoda</taxon>
        <taxon>Chromadorea</taxon>
        <taxon>Rhabditida</taxon>
        <taxon>Spirurina</taxon>
        <taxon>Ascaridomorpha</taxon>
        <taxon>Ascaridoidea</taxon>
        <taxon>Toxocaridae</taxon>
        <taxon>Toxocara</taxon>
    </lineage>
</organism>
<proteinExistence type="predicted"/>
<comment type="caution">
    <text evidence="2">The sequence shown here is derived from an EMBL/GenBank/DDBJ whole genome shotgun (WGS) entry which is preliminary data.</text>
</comment>
<dbReference type="SMART" id="SM00333">
    <property type="entry name" value="TUDOR"/>
    <property type="match status" value="1"/>
</dbReference>
<reference evidence="2 3" key="1">
    <citation type="submission" date="2014-11" db="EMBL/GenBank/DDBJ databases">
        <title>Genetic blueprint of the zoonotic pathogen Toxocara canis.</title>
        <authorList>
            <person name="Zhu X.-Q."/>
            <person name="Korhonen P.K."/>
            <person name="Cai H."/>
            <person name="Young N.D."/>
            <person name="Nejsum P."/>
            <person name="von Samson-Himmelstjerna G."/>
            <person name="Boag P.R."/>
            <person name="Tan P."/>
            <person name="Li Q."/>
            <person name="Min J."/>
            <person name="Yang Y."/>
            <person name="Wang X."/>
            <person name="Fang X."/>
            <person name="Hall R.S."/>
            <person name="Hofmann A."/>
            <person name="Sternberg P.W."/>
            <person name="Jex A.R."/>
            <person name="Gasser R.B."/>
        </authorList>
    </citation>
    <scope>NUCLEOTIDE SEQUENCE [LARGE SCALE GENOMIC DNA]</scope>
    <source>
        <strain evidence="2">PN_DK_2014</strain>
    </source>
</reference>
<feature type="domain" description="Tudor" evidence="1">
    <location>
        <begin position="236"/>
        <end position="293"/>
    </location>
</feature>
<accession>A0A0B2UYC4</accession>
<dbReference type="OrthoDB" id="9989103at2759"/>
<dbReference type="GO" id="GO:0005737">
    <property type="term" value="C:cytoplasm"/>
    <property type="evidence" value="ECO:0007669"/>
    <property type="project" value="UniProtKB-ARBA"/>
</dbReference>
<gene>
    <name evidence="2" type="ORF">Tcan_09637</name>
</gene>
<name>A0A0B2UYC4_TOXCA</name>
<protein>
    <recommendedName>
        <fullName evidence="1">Tudor domain-containing protein</fullName>
    </recommendedName>
</protein>
<sequence length="536" mass="61096">MPCRRRRRITTSRQPSGGALMQINEEVQCNRILVPNTLTAADLWILSNGWPISGRNLAPLIQCAIRRQKHLLDAMAGFAKVSEWNEHCEEPGPSASPSAEGVAGGFRHWPHESALLKRVEDIKLSDCRDMVLVETGTEWRLRQMSELYPDYCWKYAESSVLAYYHYCMAASGDGPVAPSKRPTASLPVFYATLPYEFSPYDFSIQPKCLDKACKQLQEQMQTFYDTHDSPTFSKKELFIGMACAVNSHGEWRRGKILEYSNAADALIDVVDYGTENLVKTSQIRPLMKEFGRLPPLAMRCRMKDVCINDLTAAKVSAFHELLADCGGLVRVELADVSSIPYRVNLYHPTIEGRNLGSLFYRREVHPEREAARQRRWQARLARINGDDIEDDEDYGSDFEDEPEELPHVKCLERLEKPIGASRLFVCHVENSRFVYLHSEYHNQAIQTIENQLMDQWSALLPFPRGTISTYTACAYLEMNGKIEHVYRAIVANVNNGEVEIRAADHGWRKQLPIECCYSGRLRILNKQFADAPFVSF</sequence>
<dbReference type="PROSITE" id="PS50304">
    <property type="entry name" value="TUDOR"/>
    <property type="match status" value="1"/>
</dbReference>
<dbReference type="Pfam" id="PF00567">
    <property type="entry name" value="TUDOR"/>
    <property type="match status" value="2"/>
</dbReference>
<dbReference type="SUPFAM" id="SSF63748">
    <property type="entry name" value="Tudor/PWWP/MBT"/>
    <property type="match status" value="1"/>
</dbReference>
<dbReference type="AlphaFoldDB" id="A0A0B2UYC4"/>
<dbReference type="Gene3D" id="2.30.30.140">
    <property type="match status" value="1"/>
</dbReference>
<dbReference type="STRING" id="6265.A0A0B2UYC4"/>
<dbReference type="PANTHER" id="PTHR16442:SF1">
    <property type="entry name" value="RING FINGER PROTEIN 17"/>
    <property type="match status" value="1"/>
</dbReference>
<evidence type="ECO:0000313" key="3">
    <source>
        <dbReference type="Proteomes" id="UP000031036"/>
    </source>
</evidence>
<dbReference type="EMBL" id="JPKZ01002904">
    <property type="protein sequence ID" value="KHN74488.1"/>
    <property type="molecule type" value="Genomic_DNA"/>
</dbReference>
<dbReference type="Gene3D" id="2.40.50.90">
    <property type="match status" value="1"/>
</dbReference>
<dbReference type="Proteomes" id="UP000031036">
    <property type="component" value="Unassembled WGS sequence"/>
</dbReference>
<dbReference type="InterPro" id="IPR002999">
    <property type="entry name" value="Tudor"/>
</dbReference>
<keyword evidence="3" id="KW-1185">Reference proteome</keyword>
<evidence type="ECO:0000313" key="2">
    <source>
        <dbReference type="EMBL" id="KHN74488.1"/>
    </source>
</evidence>